<name>A0A1H6AUP8_9EURY</name>
<feature type="domain" description="Glucose/Sorbosone dehydrogenase" evidence="2">
    <location>
        <begin position="106"/>
        <end position="465"/>
    </location>
</feature>
<evidence type="ECO:0000313" key="4">
    <source>
        <dbReference type="EMBL" id="SEG52024.1"/>
    </source>
</evidence>
<sequence>MDRLRRRRFLRTGLAAGIASFAGCATFERHEEAAGSSGTEPADAGAESESDADSNATPGESGTEPRIPTPRETGGPRPALDDAAVALDPVADGLAAPLDFLAPAGTDRRFVVDRDGRIWEVGAGGRRSAPFLDLSDRVLLGGERGLLGAAPHPEFADNGRLYARYSAPARPETPGDYSHTSVLAEFTVDPEADVASDAEERTLLDVPQPQSNHNAGALAFGPDGYLYVGFGDGGGANDIGSGHVDDWYDAVDGGNGQDVTENLLGSILRIDVDGRGGVDRDGERPYAIPEDNPLVGREGLDEQYAWGFRNPWRFSFHGRDCYVADVGQNAWEELNLLEAGGNYGWNVREGAHCFRAEGCPTATPDGDPFVDPVAEYPHDGDGVSGISIIGGVVVESDTVPHVGGAYLFADYVAQGRLFAVDPGSEPPWTVRTVPVVGGDDLGRFVLGFGRDQEGAVYVLTTDESGGDGSTGAVARLAAP</sequence>
<dbReference type="GeneID" id="39858193"/>
<evidence type="ECO:0000256" key="1">
    <source>
        <dbReference type="SAM" id="MobiDB-lite"/>
    </source>
</evidence>
<keyword evidence="5" id="KW-1185">Reference proteome</keyword>
<reference evidence="3 6" key="2">
    <citation type="journal article" date="2019" name="Nat. Commun.">
        <title>A new type of DNA phosphorothioation-based antiviral system in archaea.</title>
        <authorList>
            <person name="Xiong L."/>
            <person name="Liu S."/>
            <person name="Chen S."/>
            <person name="Xiao Y."/>
            <person name="Zhu B."/>
            <person name="Gao Y."/>
            <person name="Zhang Y."/>
            <person name="Chen B."/>
            <person name="Luo J."/>
            <person name="Deng Z."/>
            <person name="Chen X."/>
            <person name="Wang L."/>
            <person name="Chen S."/>
        </authorList>
    </citation>
    <scope>NUCLEOTIDE SEQUENCE [LARGE SCALE GENOMIC DNA]</scope>
    <source>
        <strain evidence="3 6">CGMCC 1.10331</strain>
    </source>
</reference>
<dbReference type="Proteomes" id="UP000236740">
    <property type="component" value="Unassembled WGS sequence"/>
</dbReference>
<dbReference type="Gene3D" id="2.120.10.30">
    <property type="entry name" value="TolB, C-terminal domain"/>
    <property type="match status" value="1"/>
</dbReference>
<organism evidence="4 5">
    <name type="scientific">Halobellus limi</name>
    <dbReference type="NCBI Taxonomy" id="699433"/>
    <lineage>
        <taxon>Archaea</taxon>
        <taxon>Methanobacteriati</taxon>
        <taxon>Methanobacteriota</taxon>
        <taxon>Stenosarchaea group</taxon>
        <taxon>Halobacteria</taxon>
        <taxon>Halobacteriales</taxon>
        <taxon>Haloferacaceae</taxon>
        <taxon>Halobellus</taxon>
    </lineage>
</organism>
<dbReference type="RefSeq" id="WP_103992202.1">
    <property type="nucleotide sequence ID" value="NZ_CP031311.1"/>
</dbReference>
<dbReference type="EMBL" id="FNVN01000003">
    <property type="protein sequence ID" value="SEG52024.1"/>
    <property type="molecule type" value="Genomic_DNA"/>
</dbReference>
<dbReference type="PANTHER" id="PTHR19328">
    <property type="entry name" value="HEDGEHOG-INTERACTING PROTEIN"/>
    <property type="match status" value="1"/>
</dbReference>
<gene>
    <name evidence="3" type="ORF">DV707_08845</name>
    <name evidence="4" type="ORF">SAMN04488133_2514</name>
</gene>
<feature type="region of interest" description="Disordered" evidence="1">
    <location>
        <begin position="30"/>
        <end position="80"/>
    </location>
</feature>
<dbReference type="KEGG" id="hlm:DV707_08845"/>
<evidence type="ECO:0000313" key="3">
    <source>
        <dbReference type="EMBL" id="QCC47759.1"/>
    </source>
</evidence>
<evidence type="ECO:0000259" key="2">
    <source>
        <dbReference type="Pfam" id="PF07995"/>
    </source>
</evidence>
<dbReference type="PROSITE" id="PS51318">
    <property type="entry name" value="TAT"/>
    <property type="match status" value="1"/>
</dbReference>
<dbReference type="PANTHER" id="PTHR19328:SF75">
    <property type="entry name" value="ALDOSE SUGAR DEHYDROGENASE YLII"/>
    <property type="match status" value="1"/>
</dbReference>
<dbReference type="AlphaFoldDB" id="A0A1H6AUP8"/>
<accession>A0A1H6AUP8</accession>
<dbReference type="InterPro" id="IPR006311">
    <property type="entry name" value="TAT_signal"/>
</dbReference>
<dbReference type="EMBL" id="CP031311">
    <property type="protein sequence ID" value="QCC47759.1"/>
    <property type="molecule type" value="Genomic_DNA"/>
</dbReference>
<evidence type="ECO:0000313" key="5">
    <source>
        <dbReference type="Proteomes" id="UP000236740"/>
    </source>
</evidence>
<reference evidence="4 5" key="1">
    <citation type="submission" date="2016-10" db="EMBL/GenBank/DDBJ databases">
        <authorList>
            <person name="de Groot N.N."/>
        </authorList>
    </citation>
    <scope>NUCLEOTIDE SEQUENCE [LARGE SCALE GENOMIC DNA]</scope>
    <source>
        <strain evidence="4 5">CGMCC 1.10331</strain>
    </source>
</reference>
<dbReference type="Pfam" id="PF07995">
    <property type="entry name" value="GSDH"/>
    <property type="match status" value="1"/>
</dbReference>
<dbReference type="SUPFAM" id="SSF50952">
    <property type="entry name" value="Soluble quinoprotein glucose dehydrogenase"/>
    <property type="match status" value="1"/>
</dbReference>
<dbReference type="Proteomes" id="UP000296733">
    <property type="component" value="Chromosome"/>
</dbReference>
<protein>
    <submittedName>
        <fullName evidence="4">Glucose/arabinose dehydrogenase, beta-propeller fold</fullName>
    </submittedName>
    <submittedName>
        <fullName evidence="3">Sugar dehydrogenase</fullName>
    </submittedName>
</protein>
<dbReference type="PROSITE" id="PS51257">
    <property type="entry name" value="PROKAR_LIPOPROTEIN"/>
    <property type="match status" value="1"/>
</dbReference>
<dbReference type="OrthoDB" id="6744at2157"/>
<dbReference type="InterPro" id="IPR011041">
    <property type="entry name" value="Quinoprot_gluc/sorb_DH_b-prop"/>
</dbReference>
<evidence type="ECO:0000313" key="6">
    <source>
        <dbReference type="Proteomes" id="UP000296733"/>
    </source>
</evidence>
<dbReference type="InterPro" id="IPR012938">
    <property type="entry name" value="Glc/Sorbosone_DH"/>
</dbReference>
<dbReference type="InterPro" id="IPR011042">
    <property type="entry name" value="6-blade_b-propeller_TolB-like"/>
</dbReference>
<proteinExistence type="predicted"/>